<evidence type="ECO:0000256" key="1">
    <source>
        <dbReference type="SAM" id="Phobius"/>
    </source>
</evidence>
<dbReference type="EMBL" id="JAUEPP010000002">
    <property type="protein sequence ID" value="KAK3352081.1"/>
    <property type="molecule type" value="Genomic_DNA"/>
</dbReference>
<evidence type="ECO:0000313" key="2">
    <source>
        <dbReference type="EMBL" id="KAK3352081.1"/>
    </source>
</evidence>
<proteinExistence type="predicted"/>
<reference evidence="2" key="2">
    <citation type="submission" date="2023-06" db="EMBL/GenBank/DDBJ databases">
        <authorList>
            <consortium name="Lawrence Berkeley National Laboratory"/>
            <person name="Haridas S."/>
            <person name="Hensen N."/>
            <person name="Bonometti L."/>
            <person name="Westerberg I."/>
            <person name="Brannstrom I.O."/>
            <person name="Guillou S."/>
            <person name="Cros-Aarteil S."/>
            <person name="Calhoun S."/>
            <person name="Kuo A."/>
            <person name="Mondo S."/>
            <person name="Pangilinan J."/>
            <person name="Riley R."/>
            <person name="Labutti K."/>
            <person name="Andreopoulos B."/>
            <person name="Lipzen A."/>
            <person name="Chen C."/>
            <person name="Yanf M."/>
            <person name="Daum C."/>
            <person name="Ng V."/>
            <person name="Clum A."/>
            <person name="Steindorff A."/>
            <person name="Ohm R."/>
            <person name="Martin F."/>
            <person name="Silar P."/>
            <person name="Natvig D."/>
            <person name="Lalanne C."/>
            <person name="Gautier V."/>
            <person name="Ament-Velasquez S.L."/>
            <person name="Kruys A."/>
            <person name="Hutchinson M.I."/>
            <person name="Powell A.J."/>
            <person name="Barry K."/>
            <person name="Miller A.N."/>
            <person name="Grigoriev I.V."/>
            <person name="Debuchy R."/>
            <person name="Gladieux P."/>
            <person name="Thoren M.H."/>
            <person name="Johannesson H."/>
        </authorList>
    </citation>
    <scope>NUCLEOTIDE SEQUENCE</scope>
    <source>
        <strain evidence="2">CBS 560.94</strain>
    </source>
</reference>
<dbReference type="RefSeq" id="XP_062685376.1">
    <property type="nucleotide sequence ID" value="XM_062820980.1"/>
</dbReference>
<sequence>MISTSDLHLLGCHFEQYPDYEEQNLKAKTAETPNNHQETESQTNLGVFHFPIISFGFVFVLLGITCTLASIGVFHFLTHTHHTLNQDMDISTWSARLLPMSLSPQNKSVTDSLMGFAFIEAIARKDFSSKWRNALEFELKLEVEAMPFESAVLGLEDWVYKRKPPRTLRLAYTHSKTHKVPRVRVPGTL</sequence>
<feature type="transmembrane region" description="Helical" evidence="1">
    <location>
        <begin position="52"/>
        <end position="77"/>
    </location>
</feature>
<evidence type="ECO:0000313" key="3">
    <source>
        <dbReference type="Proteomes" id="UP001278500"/>
    </source>
</evidence>
<dbReference type="GeneID" id="87858134"/>
<keyword evidence="1" id="KW-0812">Transmembrane</keyword>
<dbReference type="AlphaFoldDB" id="A0AAE0JME7"/>
<name>A0AAE0JME7_9PEZI</name>
<comment type="caution">
    <text evidence="2">The sequence shown here is derived from an EMBL/GenBank/DDBJ whole genome shotgun (WGS) entry which is preliminary data.</text>
</comment>
<accession>A0AAE0JME7</accession>
<gene>
    <name evidence="2" type="ORF">B0H65DRAFT_144303</name>
</gene>
<keyword evidence="3" id="KW-1185">Reference proteome</keyword>
<protein>
    <submittedName>
        <fullName evidence="2">Uncharacterized protein</fullName>
    </submittedName>
</protein>
<organism evidence="2 3">
    <name type="scientific">Neurospora tetraspora</name>
    <dbReference type="NCBI Taxonomy" id="94610"/>
    <lineage>
        <taxon>Eukaryota</taxon>
        <taxon>Fungi</taxon>
        <taxon>Dikarya</taxon>
        <taxon>Ascomycota</taxon>
        <taxon>Pezizomycotina</taxon>
        <taxon>Sordariomycetes</taxon>
        <taxon>Sordariomycetidae</taxon>
        <taxon>Sordariales</taxon>
        <taxon>Sordariaceae</taxon>
        <taxon>Neurospora</taxon>
    </lineage>
</organism>
<reference evidence="2" key="1">
    <citation type="journal article" date="2023" name="Mol. Phylogenet. Evol.">
        <title>Genome-scale phylogeny and comparative genomics of the fungal order Sordariales.</title>
        <authorList>
            <person name="Hensen N."/>
            <person name="Bonometti L."/>
            <person name="Westerberg I."/>
            <person name="Brannstrom I.O."/>
            <person name="Guillou S."/>
            <person name="Cros-Aarteil S."/>
            <person name="Calhoun S."/>
            <person name="Haridas S."/>
            <person name="Kuo A."/>
            <person name="Mondo S."/>
            <person name="Pangilinan J."/>
            <person name="Riley R."/>
            <person name="LaButti K."/>
            <person name="Andreopoulos B."/>
            <person name="Lipzen A."/>
            <person name="Chen C."/>
            <person name="Yan M."/>
            <person name="Daum C."/>
            <person name="Ng V."/>
            <person name="Clum A."/>
            <person name="Steindorff A."/>
            <person name="Ohm R.A."/>
            <person name="Martin F."/>
            <person name="Silar P."/>
            <person name="Natvig D.O."/>
            <person name="Lalanne C."/>
            <person name="Gautier V."/>
            <person name="Ament-Velasquez S.L."/>
            <person name="Kruys A."/>
            <person name="Hutchinson M.I."/>
            <person name="Powell A.J."/>
            <person name="Barry K."/>
            <person name="Miller A.N."/>
            <person name="Grigoriev I.V."/>
            <person name="Debuchy R."/>
            <person name="Gladieux P."/>
            <person name="Hiltunen Thoren M."/>
            <person name="Johannesson H."/>
        </authorList>
    </citation>
    <scope>NUCLEOTIDE SEQUENCE</scope>
    <source>
        <strain evidence="2">CBS 560.94</strain>
    </source>
</reference>
<keyword evidence="1" id="KW-0472">Membrane</keyword>
<dbReference type="Proteomes" id="UP001278500">
    <property type="component" value="Unassembled WGS sequence"/>
</dbReference>
<keyword evidence="1" id="KW-1133">Transmembrane helix</keyword>